<keyword evidence="5 10" id="KW-1133">Transmembrane helix</keyword>
<evidence type="ECO:0000256" key="7">
    <source>
        <dbReference type="ARBA" id="ARBA00023065"/>
    </source>
</evidence>
<feature type="transmembrane region" description="Helical" evidence="10">
    <location>
        <begin position="6"/>
        <end position="22"/>
    </location>
</feature>
<dbReference type="RefSeq" id="WP_207333583.1">
    <property type="nucleotide sequence ID" value="NZ_JAFMYU010000001.1"/>
</dbReference>
<name>A0A939JY89_9BACT</name>
<keyword evidence="7 10" id="KW-0406">Ion transport</keyword>
<feature type="domain" description="Cation/H+ exchanger transmembrane" evidence="11">
    <location>
        <begin position="14"/>
        <end position="407"/>
    </location>
</feature>
<dbReference type="EMBL" id="JAFMYU010000001">
    <property type="protein sequence ID" value="MBO0929621.1"/>
    <property type="molecule type" value="Genomic_DNA"/>
</dbReference>
<dbReference type="AlphaFoldDB" id="A0A939JY89"/>
<sequence length="530" mass="58129">MRETVFLGLALLVMMALLASLAQRLRIPTPIFLVLGGIVISLLPGVPHLSIDPDLIFLVFLPPLLYEAAWFMSWRELWRWRRIVLVLAFGLVVLTATAVAYTAQWLIPGFTLVLGFVLGGIISPPDAVAATSVLRNVNVPKSTLSILEGESLINDAASLIVLRFALASVATGTVIWKQVAVSFVTVTGLGAVVGLAIAGVFYVIHRWVPLQPRISILLTFLTPYLMYLAAEELHYSGVIAVVSGGLFLSNHSHRLLQHTERVQGSAMWGTIIFIINGLVFVLIGLELPVILDGLNEYSLPAAIGYGLAISTVVILVRLGFTLLSAPFTRLVGRYIPVAVRNVGWRGPVVVGWAGMRGVVSLAAAFSVPLTLASGEAFPHRSLLLFITFIVILMTLVVQGLTLPLVVRLVHPEEPIDRLPEKQQEAAIVRKLHEVAMHEFTRHYADQLTGNPLLAGLKNRLESGHLVNELTASTTADDLLDNYQAALVRLNQAKRNELMRLHREADFDQDILRKIEAQLDLEEEKVDPLSR</sequence>
<dbReference type="Proteomes" id="UP000664795">
    <property type="component" value="Unassembled WGS sequence"/>
</dbReference>
<evidence type="ECO:0000256" key="5">
    <source>
        <dbReference type="ARBA" id="ARBA00022989"/>
    </source>
</evidence>
<keyword evidence="3 10" id="KW-1003">Cell membrane</keyword>
<protein>
    <submittedName>
        <fullName evidence="12">Na+/H+ antiporter</fullName>
    </submittedName>
</protein>
<dbReference type="GO" id="GO:0015386">
    <property type="term" value="F:potassium:proton antiporter activity"/>
    <property type="evidence" value="ECO:0007669"/>
    <property type="project" value="TreeGrafter"/>
</dbReference>
<dbReference type="Pfam" id="PF00999">
    <property type="entry name" value="Na_H_Exchanger"/>
    <property type="match status" value="1"/>
</dbReference>
<dbReference type="Gene3D" id="6.10.140.1330">
    <property type="match status" value="1"/>
</dbReference>
<dbReference type="GO" id="GO:0098719">
    <property type="term" value="P:sodium ion import across plasma membrane"/>
    <property type="evidence" value="ECO:0007669"/>
    <property type="project" value="TreeGrafter"/>
</dbReference>
<evidence type="ECO:0000256" key="8">
    <source>
        <dbReference type="ARBA" id="ARBA00023136"/>
    </source>
</evidence>
<keyword evidence="13" id="KW-1185">Reference proteome</keyword>
<reference evidence="12 13" key="1">
    <citation type="submission" date="2021-03" db="EMBL/GenBank/DDBJ databases">
        <title>Fibrella sp. HMF5036 genome sequencing and assembly.</title>
        <authorList>
            <person name="Kang H."/>
            <person name="Kim H."/>
            <person name="Bae S."/>
            <person name="Joh K."/>
        </authorList>
    </citation>
    <scope>NUCLEOTIDE SEQUENCE [LARGE SCALE GENOMIC DNA]</scope>
    <source>
        <strain evidence="12 13">HMF5036</strain>
    </source>
</reference>
<keyword evidence="8 10" id="KW-0472">Membrane</keyword>
<keyword evidence="4 10" id="KW-0812">Transmembrane</keyword>
<evidence type="ECO:0000256" key="9">
    <source>
        <dbReference type="ARBA" id="ARBA00023201"/>
    </source>
</evidence>
<keyword evidence="9 10" id="KW-0739">Sodium transport</keyword>
<organism evidence="12 13">
    <name type="scientific">Fibrella aquatilis</name>
    <dbReference type="NCBI Taxonomy" id="2817059"/>
    <lineage>
        <taxon>Bacteria</taxon>
        <taxon>Pseudomonadati</taxon>
        <taxon>Bacteroidota</taxon>
        <taxon>Cytophagia</taxon>
        <taxon>Cytophagales</taxon>
        <taxon>Spirosomataceae</taxon>
        <taxon>Fibrella</taxon>
    </lineage>
</organism>
<keyword evidence="6 10" id="KW-0915">Sodium</keyword>
<feature type="transmembrane region" description="Helical" evidence="10">
    <location>
        <begin position="224"/>
        <end position="248"/>
    </location>
</feature>
<comment type="function">
    <text evidence="10">Na(+)/H(+) antiporter that extrudes sodium in exchange for external protons.</text>
</comment>
<evidence type="ECO:0000256" key="1">
    <source>
        <dbReference type="ARBA" id="ARBA00004651"/>
    </source>
</evidence>
<feature type="transmembrane region" description="Helical" evidence="10">
    <location>
        <begin position="183"/>
        <end position="204"/>
    </location>
</feature>
<dbReference type="PANTHER" id="PTHR10110:SF86">
    <property type="entry name" value="SODIUM_HYDROGEN EXCHANGER 7"/>
    <property type="match status" value="1"/>
</dbReference>
<comment type="caution">
    <text evidence="12">The sequence shown here is derived from an EMBL/GenBank/DDBJ whole genome shotgun (WGS) entry which is preliminary data.</text>
</comment>
<feature type="transmembrane region" description="Helical" evidence="10">
    <location>
        <begin position="268"/>
        <end position="291"/>
    </location>
</feature>
<feature type="transmembrane region" description="Helical" evidence="10">
    <location>
        <begin position="156"/>
        <end position="176"/>
    </location>
</feature>
<feature type="transmembrane region" description="Helical" evidence="10">
    <location>
        <begin position="303"/>
        <end position="327"/>
    </location>
</feature>
<evidence type="ECO:0000256" key="4">
    <source>
        <dbReference type="ARBA" id="ARBA00022692"/>
    </source>
</evidence>
<evidence type="ECO:0000313" key="12">
    <source>
        <dbReference type="EMBL" id="MBO0929621.1"/>
    </source>
</evidence>
<evidence type="ECO:0000313" key="13">
    <source>
        <dbReference type="Proteomes" id="UP000664795"/>
    </source>
</evidence>
<dbReference type="InterPro" id="IPR004705">
    <property type="entry name" value="Cation/H_exchanger_CPA1_bac"/>
</dbReference>
<comment type="subcellular location">
    <subcellularLocation>
        <location evidence="1 10">Cell membrane</location>
        <topology evidence="1 10">Multi-pass membrane protein</topology>
    </subcellularLocation>
</comment>
<feature type="transmembrane region" description="Helical" evidence="10">
    <location>
        <begin position="29"/>
        <end position="49"/>
    </location>
</feature>
<evidence type="ECO:0000256" key="2">
    <source>
        <dbReference type="ARBA" id="ARBA00022448"/>
    </source>
</evidence>
<feature type="transmembrane region" description="Helical" evidence="10">
    <location>
        <begin position="383"/>
        <end position="409"/>
    </location>
</feature>
<dbReference type="GO" id="GO:0015385">
    <property type="term" value="F:sodium:proton antiporter activity"/>
    <property type="evidence" value="ECO:0007669"/>
    <property type="project" value="InterPro"/>
</dbReference>
<proteinExistence type="inferred from homology"/>
<feature type="transmembrane region" description="Helical" evidence="10">
    <location>
        <begin position="84"/>
        <end position="107"/>
    </location>
</feature>
<dbReference type="GO" id="GO:0051453">
    <property type="term" value="P:regulation of intracellular pH"/>
    <property type="evidence" value="ECO:0007669"/>
    <property type="project" value="TreeGrafter"/>
</dbReference>
<keyword evidence="2 10" id="KW-0813">Transport</keyword>
<dbReference type="InterPro" id="IPR018422">
    <property type="entry name" value="Cation/H_exchanger_CPA1"/>
</dbReference>
<gene>
    <name evidence="12" type="ORF">J2I48_01380</name>
</gene>
<evidence type="ECO:0000256" key="3">
    <source>
        <dbReference type="ARBA" id="ARBA00022475"/>
    </source>
</evidence>
<dbReference type="GO" id="GO:0005886">
    <property type="term" value="C:plasma membrane"/>
    <property type="evidence" value="ECO:0007669"/>
    <property type="project" value="UniProtKB-SubCell"/>
</dbReference>
<evidence type="ECO:0000259" key="11">
    <source>
        <dbReference type="Pfam" id="PF00999"/>
    </source>
</evidence>
<keyword evidence="10" id="KW-0050">Antiport</keyword>
<accession>A0A939JY89</accession>
<dbReference type="PANTHER" id="PTHR10110">
    <property type="entry name" value="SODIUM/HYDROGEN EXCHANGER"/>
    <property type="match status" value="1"/>
</dbReference>
<evidence type="ECO:0000256" key="10">
    <source>
        <dbReference type="RuleBase" id="RU366002"/>
    </source>
</evidence>
<dbReference type="InterPro" id="IPR006153">
    <property type="entry name" value="Cation/H_exchanger_TM"/>
</dbReference>
<evidence type="ECO:0000256" key="6">
    <source>
        <dbReference type="ARBA" id="ARBA00023053"/>
    </source>
</evidence>
<comment type="similarity">
    <text evidence="10">Belongs to the monovalent cation:proton antiporter 1 (CPA1) transporter (TC 2.A.36) family.</text>
</comment>
<feature type="transmembrane region" description="Helical" evidence="10">
    <location>
        <begin position="55"/>
        <end position="72"/>
    </location>
</feature>
<dbReference type="NCBIfam" id="TIGR00831">
    <property type="entry name" value="a_cpa1"/>
    <property type="match status" value="1"/>
</dbReference>
<feature type="transmembrane region" description="Helical" evidence="10">
    <location>
        <begin position="348"/>
        <end position="371"/>
    </location>
</feature>